<protein>
    <submittedName>
        <fullName evidence="1">Uncharacterized protein</fullName>
    </submittedName>
</protein>
<gene>
    <name evidence="1" type="ORF">Sradi_5882200</name>
</gene>
<proteinExistence type="predicted"/>
<sequence length="121" mass="13997">MIMKKSIPEAFRGTMSEILTEVKDFLEHIEKRFVKNEKADISTLLTNLFQKGTLGKFNQFKVSYGCQKETWSLNEVISYCVQEEERLKQDKTEYAHLASTLKGKDKGKKMKKDNRAADTDP</sequence>
<reference evidence="1" key="1">
    <citation type="submission" date="2020-06" db="EMBL/GenBank/DDBJ databases">
        <authorList>
            <person name="Li T."/>
            <person name="Hu X."/>
            <person name="Zhang T."/>
            <person name="Song X."/>
            <person name="Zhang H."/>
            <person name="Dai N."/>
            <person name="Sheng W."/>
            <person name="Hou X."/>
            <person name="Wei L."/>
        </authorList>
    </citation>
    <scope>NUCLEOTIDE SEQUENCE</scope>
    <source>
        <strain evidence="1">G02</strain>
        <tissue evidence="1">Leaf</tissue>
    </source>
</reference>
<comment type="caution">
    <text evidence="1">The sequence shown here is derived from an EMBL/GenBank/DDBJ whole genome shotgun (WGS) entry which is preliminary data.</text>
</comment>
<dbReference type="AlphaFoldDB" id="A0AAW2KSU4"/>
<dbReference type="EMBL" id="JACGWJ010000027">
    <property type="protein sequence ID" value="KAL0309399.1"/>
    <property type="molecule type" value="Genomic_DNA"/>
</dbReference>
<name>A0AAW2KSU4_SESRA</name>
<evidence type="ECO:0000313" key="1">
    <source>
        <dbReference type="EMBL" id="KAL0309399.1"/>
    </source>
</evidence>
<reference evidence="1" key="2">
    <citation type="journal article" date="2024" name="Plant">
        <title>Genomic evolution and insights into agronomic trait innovations of Sesamum species.</title>
        <authorList>
            <person name="Miao H."/>
            <person name="Wang L."/>
            <person name="Qu L."/>
            <person name="Liu H."/>
            <person name="Sun Y."/>
            <person name="Le M."/>
            <person name="Wang Q."/>
            <person name="Wei S."/>
            <person name="Zheng Y."/>
            <person name="Lin W."/>
            <person name="Duan Y."/>
            <person name="Cao H."/>
            <person name="Xiong S."/>
            <person name="Wang X."/>
            <person name="Wei L."/>
            <person name="Li C."/>
            <person name="Ma Q."/>
            <person name="Ju M."/>
            <person name="Zhao R."/>
            <person name="Li G."/>
            <person name="Mu C."/>
            <person name="Tian Q."/>
            <person name="Mei H."/>
            <person name="Zhang T."/>
            <person name="Gao T."/>
            <person name="Zhang H."/>
        </authorList>
    </citation>
    <scope>NUCLEOTIDE SEQUENCE</scope>
    <source>
        <strain evidence="1">G02</strain>
    </source>
</reference>
<organism evidence="1">
    <name type="scientific">Sesamum radiatum</name>
    <name type="common">Black benniseed</name>
    <dbReference type="NCBI Taxonomy" id="300843"/>
    <lineage>
        <taxon>Eukaryota</taxon>
        <taxon>Viridiplantae</taxon>
        <taxon>Streptophyta</taxon>
        <taxon>Embryophyta</taxon>
        <taxon>Tracheophyta</taxon>
        <taxon>Spermatophyta</taxon>
        <taxon>Magnoliopsida</taxon>
        <taxon>eudicotyledons</taxon>
        <taxon>Gunneridae</taxon>
        <taxon>Pentapetalae</taxon>
        <taxon>asterids</taxon>
        <taxon>lamiids</taxon>
        <taxon>Lamiales</taxon>
        <taxon>Pedaliaceae</taxon>
        <taxon>Sesamum</taxon>
    </lineage>
</organism>
<accession>A0AAW2KSU4</accession>